<dbReference type="Proteomes" id="UP000244722">
    <property type="component" value="Unassembled WGS sequence"/>
</dbReference>
<comment type="caution">
    <text evidence="1">The sequence shown here is derived from an EMBL/GenBank/DDBJ whole genome shotgun (WGS) entry which is preliminary data.</text>
</comment>
<sequence length="96" mass="10911">MRKLVHYLIKQRGSVFSGQLVLSSFCSLLRRGAVALVLLPNAVSLPGKPSICVFHVQPKSRARHQGPQRRIEQCAEFLPGRRVEGRRRFIEDFKQG</sequence>
<organism evidence="1 2">
    <name type="scientific">Tuber borchii</name>
    <name type="common">White truffle</name>
    <dbReference type="NCBI Taxonomy" id="42251"/>
    <lineage>
        <taxon>Eukaryota</taxon>
        <taxon>Fungi</taxon>
        <taxon>Dikarya</taxon>
        <taxon>Ascomycota</taxon>
        <taxon>Pezizomycotina</taxon>
        <taxon>Pezizomycetes</taxon>
        <taxon>Pezizales</taxon>
        <taxon>Tuberaceae</taxon>
        <taxon>Tuber</taxon>
    </lineage>
</organism>
<name>A0A2T7A5W5_TUBBO</name>
<evidence type="ECO:0000313" key="1">
    <source>
        <dbReference type="EMBL" id="PUU83124.1"/>
    </source>
</evidence>
<evidence type="ECO:0000313" key="2">
    <source>
        <dbReference type="Proteomes" id="UP000244722"/>
    </source>
</evidence>
<accession>A0A2T7A5W5</accession>
<reference evidence="1 2" key="1">
    <citation type="submission" date="2017-04" db="EMBL/GenBank/DDBJ databases">
        <title>Draft genome sequence of Tuber borchii Vittad., a whitish edible truffle.</title>
        <authorList>
            <consortium name="DOE Joint Genome Institute"/>
            <person name="Murat C."/>
            <person name="Kuo A."/>
            <person name="Barry K.W."/>
            <person name="Clum A."/>
            <person name="Dockter R.B."/>
            <person name="Fauchery L."/>
            <person name="Iotti M."/>
            <person name="Kohler A."/>
            <person name="Labutti K."/>
            <person name="Lindquist E.A."/>
            <person name="Lipzen A."/>
            <person name="Ohm R.A."/>
            <person name="Wang M."/>
            <person name="Grigoriev I.V."/>
            <person name="Zambonelli A."/>
            <person name="Martin F.M."/>
        </authorList>
    </citation>
    <scope>NUCLEOTIDE SEQUENCE [LARGE SCALE GENOMIC DNA]</scope>
    <source>
        <strain evidence="1 2">Tbo3840</strain>
    </source>
</reference>
<feature type="non-terminal residue" evidence="1">
    <location>
        <position position="1"/>
    </location>
</feature>
<keyword evidence="2" id="KW-1185">Reference proteome</keyword>
<proteinExistence type="predicted"/>
<dbReference type="AlphaFoldDB" id="A0A2T7A5W5"/>
<gene>
    <name evidence="1" type="ORF">B9Z19DRAFT_1073477</name>
</gene>
<dbReference type="EMBL" id="NESQ01000017">
    <property type="protein sequence ID" value="PUU83124.1"/>
    <property type="molecule type" value="Genomic_DNA"/>
</dbReference>
<protein>
    <submittedName>
        <fullName evidence="1">Uncharacterized protein</fullName>
    </submittedName>
</protein>